<dbReference type="Gene3D" id="1.10.287.130">
    <property type="match status" value="1"/>
</dbReference>
<dbReference type="InterPro" id="IPR036097">
    <property type="entry name" value="HisK_dim/P_sf"/>
</dbReference>
<dbReference type="SUPFAM" id="SSF55785">
    <property type="entry name" value="PYP-like sensor domain (PAS domain)"/>
    <property type="match status" value="1"/>
</dbReference>
<dbReference type="InterPro" id="IPR005467">
    <property type="entry name" value="His_kinase_dom"/>
</dbReference>
<evidence type="ECO:0000256" key="4">
    <source>
        <dbReference type="ARBA" id="ARBA00022475"/>
    </source>
</evidence>
<dbReference type="InterPro" id="IPR035965">
    <property type="entry name" value="PAS-like_dom_sf"/>
</dbReference>
<keyword evidence="6 16" id="KW-0808">Transferase</keyword>
<dbReference type="PROSITE" id="PS50109">
    <property type="entry name" value="HIS_KIN"/>
    <property type="match status" value="1"/>
</dbReference>
<dbReference type="CDD" id="cd00082">
    <property type="entry name" value="HisKA"/>
    <property type="match status" value="1"/>
</dbReference>
<evidence type="ECO:0000313" key="17">
    <source>
        <dbReference type="Proteomes" id="UP000007347"/>
    </source>
</evidence>
<evidence type="ECO:0000256" key="2">
    <source>
        <dbReference type="ARBA" id="ARBA00004651"/>
    </source>
</evidence>
<keyword evidence="4" id="KW-1003">Cell membrane</keyword>
<dbReference type="PANTHER" id="PTHR43065:SF10">
    <property type="entry name" value="PEROXIDE STRESS-ACTIVATED HISTIDINE KINASE MAK3"/>
    <property type="match status" value="1"/>
</dbReference>
<organism evidence="16 17">
    <name type="scientific">Desulfobacula toluolica (strain DSM 7467 / Tol2)</name>
    <dbReference type="NCBI Taxonomy" id="651182"/>
    <lineage>
        <taxon>Bacteria</taxon>
        <taxon>Pseudomonadati</taxon>
        <taxon>Thermodesulfobacteriota</taxon>
        <taxon>Desulfobacteria</taxon>
        <taxon>Desulfobacterales</taxon>
        <taxon>Desulfobacteraceae</taxon>
        <taxon>Desulfobacula</taxon>
    </lineage>
</organism>
<evidence type="ECO:0000259" key="15">
    <source>
        <dbReference type="PROSITE" id="PS50109"/>
    </source>
</evidence>
<evidence type="ECO:0000256" key="10">
    <source>
        <dbReference type="ARBA" id="ARBA00022840"/>
    </source>
</evidence>
<keyword evidence="12" id="KW-0902">Two-component regulatory system</keyword>
<dbReference type="AlphaFoldDB" id="K0NNW3"/>
<dbReference type="GO" id="GO:0005886">
    <property type="term" value="C:plasma membrane"/>
    <property type="evidence" value="ECO:0007669"/>
    <property type="project" value="UniProtKB-SubCell"/>
</dbReference>
<dbReference type="SUPFAM" id="SSF55874">
    <property type="entry name" value="ATPase domain of HSP90 chaperone/DNA topoisomerase II/histidine kinase"/>
    <property type="match status" value="1"/>
</dbReference>
<dbReference type="InterPro" id="IPR003661">
    <property type="entry name" value="HisK_dim/P_dom"/>
</dbReference>
<sequence length="692" mass="78755">MDFFMKKKYYYKDFTKIHLIIFFIGLFTLFIVIETLILSSEYRSSMTNDVLEQFNNQQIHLARQTANGIEKFFEDILRDLTLLSQYPNITGQNQNDIDLTLEQFYKKSNHDVIHFYKLDANGIMTNIYPKNVARGKTFLFRNYFIQTKESLKPHVSKFIKVQADYWTIVLSCPILRIENKKTVFDGLVAATVSVDKLRTLFFEPFRLSANGYGWMMDDDGTVTINPIEMGWTGKNINALFDHPGEKGLEALTSRMKKGEEGLGNYTYHFIDKSAAFSPLKIGQRVCSVAICTPIEEIKQFMQKTFIKEKKLLAFVILVIIIAGGCVMFLTRHIYLSRMEEHSWDKLMGIFKAMSSGACIISPDHTIAFINPALMKSLGIDENKIMNIPCHTFFMGQDKPCKECPMEDTWGQGIPGYALKRFTPVSGQAFSAEVLTIPLSETHETPPHVFCYIKNLTEEITLKRKLTQSQKMAVIGELAAGIAHEMRNPLLSICSASEMLLDSPNHDSEEATLAQVIHTEARTLETVIREFLLYARPPVLNRTHTQLNDLVKKICKQAKSRNDFGSSIIIETSLAHDLPKAYLDKNRLSQIIWNLVQNARDAIEDQGIIKVITEWKNTKGIRKNIILIVEDSGKGIDPEMSKDLFKPFFTTKEHGLGMGLALVKQAVELHQGSIKFEQNSFGTRFTIVLPLMS</sequence>
<keyword evidence="17" id="KW-1185">Reference proteome</keyword>
<feature type="transmembrane region" description="Helical" evidence="14">
    <location>
        <begin position="311"/>
        <end position="329"/>
    </location>
</feature>
<keyword evidence="7 14" id="KW-0812">Transmembrane</keyword>
<keyword evidence="5" id="KW-0597">Phosphoprotein</keyword>
<dbReference type="Pfam" id="PF13426">
    <property type="entry name" value="PAS_9"/>
    <property type="match status" value="1"/>
</dbReference>
<keyword evidence="11 14" id="KW-1133">Transmembrane helix</keyword>
<dbReference type="Pfam" id="PF02743">
    <property type="entry name" value="dCache_1"/>
    <property type="match status" value="1"/>
</dbReference>
<evidence type="ECO:0000256" key="5">
    <source>
        <dbReference type="ARBA" id="ARBA00022553"/>
    </source>
</evidence>
<protein>
    <recommendedName>
        <fullName evidence="3">histidine kinase</fullName>
        <ecNumber evidence="3">2.7.13.3</ecNumber>
    </recommendedName>
</protein>
<evidence type="ECO:0000256" key="6">
    <source>
        <dbReference type="ARBA" id="ARBA00022679"/>
    </source>
</evidence>
<dbReference type="Pfam" id="PF00512">
    <property type="entry name" value="HisKA"/>
    <property type="match status" value="1"/>
</dbReference>
<dbReference type="SUPFAM" id="SSF47384">
    <property type="entry name" value="Homodimeric domain of signal transducing histidine kinase"/>
    <property type="match status" value="1"/>
</dbReference>
<dbReference type="PANTHER" id="PTHR43065">
    <property type="entry name" value="SENSOR HISTIDINE KINASE"/>
    <property type="match status" value="1"/>
</dbReference>
<dbReference type="InterPro" id="IPR000014">
    <property type="entry name" value="PAS"/>
</dbReference>
<evidence type="ECO:0000256" key="12">
    <source>
        <dbReference type="ARBA" id="ARBA00023012"/>
    </source>
</evidence>
<dbReference type="InterPro" id="IPR033479">
    <property type="entry name" value="dCache_1"/>
</dbReference>
<feature type="domain" description="Histidine kinase" evidence="15">
    <location>
        <begin position="480"/>
        <end position="692"/>
    </location>
</feature>
<accession>K0NNW3</accession>
<dbReference type="Proteomes" id="UP000007347">
    <property type="component" value="Chromosome"/>
</dbReference>
<dbReference type="InterPro" id="IPR036890">
    <property type="entry name" value="HATPase_C_sf"/>
</dbReference>
<dbReference type="EMBL" id="FO203503">
    <property type="protein sequence ID" value="CCK81773.1"/>
    <property type="molecule type" value="Genomic_DNA"/>
</dbReference>
<reference evidence="16 17" key="1">
    <citation type="journal article" date="2013" name="Environ. Microbiol.">
        <title>Complete genome, catabolic sub-proteomes and key-metabolites of Desulfobacula toluolica Tol2, a marine, aromatic compound-degrading, sulfate-reducing bacterium.</title>
        <authorList>
            <person name="Wohlbrand L."/>
            <person name="Jacob J.H."/>
            <person name="Kube M."/>
            <person name="Mussmann M."/>
            <person name="Jarling R."/>
            <person name="Beck A."/>
            <person name="Amann R."/>
            <person name="Wilkes H."/>
            <person name="Reinhardt R."/>
            <person name="Rabus R."/>
        </authorList>
    </citation>
    <scope>NUCLEOTIDE SEQUENCE [LARGE SCALE GENOMIC DNA]</scope>
    <source>
        <strain evidence="17">DSM 7467 / Tol2</strain>
    </source>
</reference>
<keyword evidence="9 16" id="KW-0418">Kinase</keyword>
<dbReference type="KEGG" id="dto:TOL2_C36160"/>
<dbReference type="SMART" id="SM00388">
    <property type="entry name" value="HisKA"/>
    <property type="match status" value="1"/>
</dbReference>
<comment type="catalytic activity">
    <reaction evidence="1">
        <text>ATP + protein L-histidine = ADP + protein N-phospho-L-histidine.</text>
        <dbReference type="EC" id="2.7.13.3"/>
    </reaction>
</comment>
<evidence type="ECO:0000313" key="16">
    <source>
        <dbReference type="EMBL" id="CCK81773.1"/>
    </source>
</evidence>
<evidence type="ECO:0000256" key="14">
    <source>
        <dbReference type="SAM" id="Phobius"/>
    </source>
</evidence>
<dbReference type="GO" id="GO:0000155">
    <property type="term" value="F:phosphorelay sensor kinase activity"/>
    <property type="evidence" value="ECO:0007669"/>
    <property type="project" value="InterPro"/>
</dbReference>
<dbReference type="Gene3D" id="3.30.565.10">
    <property type="entry name" value="Histidine kinase-like ATPase, C-terminal domain"/>
    <property type="match status" value="1"/>
</dbReference>
<dbReference type="GO" id="GO:0005524">
    <property type="term" value="F:ATP binding"/>
    <property type="evidence" value="ECO:0007669"/>
    <property type="project" value="UniProtKB-KW"/>
</dbReference>
<dbReference type="Gene3D" id="3.30.450.20">
    <property type="entry name" value="PAS domain"/>
    <property type="match status" value="2"/>
</dbReference>
<evidence type="ECO:0000256" key="13">
    <source>
        <dbReference type="ARBA" id="ARBA00023136"/>
    </source>
</evidence>
<dbReference type="STRING" id="651182.TOL2_C36160"/>
<gene>
    <name evidence="16" type="ordered locus">TOL2_C36160</name>
</gene>
<keyword evidence="13 14" id="KW-0472">Membrane</keyword>
<proteinExistence type="predicted"/>
<dbReference type="HOGENOM" id="CLU_397799_0_0_7"/>
<dbReference type="PRINTS" id="PR00344">
    <property type="entry name" value="BCTRLSENSOR"/>
</dbReference>
<dbReference type="EC" id="2.7.13.3" evidence="3"/>
<evidence type="ECO:0000256" key="1">
    <source>
        <dbReference type="ARBA" id="ARBA00000085"/>
    </source>
</evidence>
<feature type="transmembrane region" description="Helical" evidence="14">
    <location>
        <begin position="20"/>
        <end position="38"/>
    </location>
</feature>
<dbReference type="SMART" id="SM00387">
    <property type="entry name" value="HATPase_c"/>
    <property type="match status" value="1"/>
</dbReference>
<dbReference type="Pfam" id="PF02518">
    <property type="entry name" value="HATPase_c"/>
    <property type="match status" value="1"/>
</dbReference>
<evidence type="ECO:0000256" key="11">
    <source>
        <dbReference type="ARBA" id="ARBA00022989"/>
    </source>
</evidence>
<keyword evidence="10" id="KW-0067">ATP-binding</keyword>
<name>K0NNW3_DESTT</name>
<evidence type="ECO:0000256" key="8">
    <source>
        <dbReference type="ARBA" id="ARBA00022741"/>
    </source>
</evidence>
<dbReference type="InterPro" id="IPR004358">
    <property type="entry name" value="Sig_transdc_His_kin-like_C"/>
</dbReference>
<evidence type="ECO:0000256" key="3">
    <source>
        <dbReference type="ARBA" id="ARBA00012438"/>
    </source>
</evidence>
<dbReference type="InterPro" id="IPR003594">
    <property type="entry name" value="HATPase_dom"/>
</dbReference>
<evidence type="ECO:0000256" key="7">
    <source>
        <dbReference type="ARBA" id="ARBA00022692"/>
    </source>
</evidence>
<evidence type="ECO:0000256" key="9">
    <source>
        <dbReference type="ARBA" id="ARBA00022777"/>
    </source>
</evidence>
<keyword evidence="8" id="KW-0547">Nucleotide-binding</keyword>
<comment type="subcellular location">
    <subcellularLocation>
        <location evidence="2">Cell membrane</location>
        <topology evidence="2">Multi-pass membrane protein</topology>
    </subcellularLocation>
</comment>